<evidence type="ECO:0000313" key="3">
    <source>
        <dbReference type="Proteomes" id="UP000001635"/>
    </source>
</evidence>
<proteinExistence type="predicted"/>
<dbReference type="GO" id="GO:0004622">
    <property type="term" value="F:phosphatidylcholine lysophospholipase activity"/>
    <property type="evidence" value="ECO:0007669"/>
    <property type="project" value="TreeGrafter"/>
</dbReference>
<dbReference type="PANTHER" id="PTHR30383">
    <property type="entry name" value="THIOESTERASE 1/PROTEASE 1/LYSOPHOSPHOLIPASE L1"/>
    <property type="match status" value="1"/>
</dbReference>
<dbReference type="STRING" id="880070.Cycma_3752"/>
<evidence type="ECO:0000313" key="2">
    <source>
        <dbReference type="EMBL" id="AEL27464.1"/>
    </source>
</evidence>
<dbReference type="Pfam" id="PF13472">
    <property type="entry name" value="Lipase_GDSL_2"/>
    <property type="match status" value="1"/>
</dbReference>
<name>G0J2X7_CYCMS</name>
<dbReference type="OrthoDB" id="1953620at2"/>
<dbReference type="CDD" id="cd00229">
    <property type="entry name" value="SGNH_hydrolase"/>
    <property type="match status" value="1"/>
</dbReference>
<protein>
    <submittedName>
        <fullName evidence="2">Lipolytic protein G-D-S-L family</fullName>
    </submittedName>
</protein>
<dbReference type="InterPro" id="IPR051532">
    <property type="entry name" value="Ester_Hydrolysis_Enzymes"/>
</dbReference>
<feature type="domain" description="SGNH hydrolase-type esterase" evidence="1">
    <location>
        <begin position="30"/>
        <end position="210"/>
    </location>
</feature>
<dbReference type="AlphaFoldDB" id="G0J2X7"/>
<dbReference type="SUPFAM" id="SSF52266">
    <property type="entry name" value="SGNH hydrolase"/>
    <property type="match status" value="1"/>
</dbReference>
<reference evidence="3" key="1">
    <citation type="submission" date="2011-07" db="EMBL/GenBank/DDBJ databases">
        <title>The complete genome of Cyclobacterium marinum DSM 745.</title>
        <authorList>
            <person name="Lucas S."/>
            <person name="Han J."/>
            <person name="Lapidus A."/>
            <person name="Bruce D."/>
            <person name="Goodwin L."/>
            <person name="Pitluck S."/>
            <person name="Peters L."/>
            <person name="Kyrpides N."/>
            <person name="Mavromatis K."/>
            <person name="Ivanova N."/>
            <person name="Ovchinnikova G."/>
            <person name="Chertkov O."/>
            <person name="Detter J.C."/>
            <person name="Tapia R."/>
            <person name="Han C."/>
            <person name="Land M."/>
            <person name="Hauser L."/>
            <person name="Markowitz V."/>
            <person name="Cheng J.-F."/>
            <person name="Hugenholtz P."/>
            <person name="Woyke T."/>
            <person name="Wu D."/>
            <person name="Tindall B."/>
            <person name="Schuetze A."/>
            <person name="Brambilla E."/>
            <person name="Klenk H.-P."/>
            <person name="Eisen J.A."/>
        </authorList>
    </citation>
    <scope>NUCLEOTIDE SEQUENCE [LARGE SCALE GENOMIC DNA]</scope>
    <source>
        <strain evidence="3">ATCC 25205 / DSM 745 / LMG 13164 / NCIMB 1802</strain>
    </source>
</reference>
<dbReference type="Proteomes" id="UP000001635">
    <property type="component" value="Chromosome"/>
</dbReference>
<dbReference type="Gene3D" id="3.40.50.1110">
    <property type="entry name" value="SGNH hydrolase"/>
    <property type="match status" value="1"/>
</dbReference>
<dbReference type="InterPro" id="IPR036514">
    <property type="entry name" value="SGNH_hydro_sf"/>
</dbReference>
<organism evidence="2 3">
    <name type="scientific">Cyclobacterium marinum (strain ATCC 25205 / DSM 745 / LMG 13164 / NCIMB 1802)</name>
    <name type="common">Flectobacillus marinus</name>
    <dbReference type="NCBI Taxonomy" id="880070"/>
    <lineage>
        <taxon>Bacteria</taxon>
        <taxon>Pseudomonadati</taxon>
        <taxon>Bacteroidota</taxon>
        <taxon>Cytophagia</taxon>
        <taxon>Cytophagales</taxon>
        <taxon>Cyclobacteriaceae</taxon>
        <taxon>Cyclobacterium</taxon>
    </lineage>
</organism>
<gene>
    <name evidence="2" type="ordered locus">Cycma_3752</name>
</gene>
<sequence>MILVNKTLLILAIGFFTTFWANFSEPKLFVVGDSISMQYGPYLEQYLEGVYAYDRKREEPSNPESTEKPKYANGGDSDRVLAYLQNKLKAPDFRPDVLLINCGLHDIKTDAQSGKKQVGLEAYKQNLEQIYDLVAKKGIKMVWVRTTPVDDTMHNSKQQTFYRYAADVAKYNEVADEIFKSRNVPIIDLHQFTLNLGDNLFKDHVHFGEETRAKQGAFIAGFLSNLSLVDN</sequence>
<dbReference type="InterPro" id="IPR013830">
    <property type="entry name" value="SGNH_hydro"/>
</dbReference>
<dbReference type="KEGG" id="cmr:Cycma_3752"/>
<accession>G0J2X7</accession>
<dbReference type="HOGENOM" id="CLU_1352816_0_0_10"/>
<evidence type="ECO:0000259" key="1">
    <source>
        <dbReference type="Pfam" id="PF13472"/>
    </source>
</evidence>
<dbReference type="PANTHER" id="PTHR30383:SF26">
    <property type="entry name" value="SGNH HYDROLASE-TYPE ESTERASE DOMAIN-CONTAINING PROTEIN"/>
    <property type="match status" value="1"/>
</dbReference>
<dbReference type="RefSeq" id="WP_014021750.1">
    <property type="nucleotide sequence ID" value="NC_015914.1"/>
</dbReference>
<dbReference type="eggNOG" id="COG2755">
    <property type="taxonomic scope" value="Bacteria"/>
</dbReference>
<dbReference type="EMBL" id="CP002955">
    <property type="protein sequence ID" value="AEL27464.1"/>
    <property type="molecule type" value="Genomic_DNA"/>
</dbReference>
<keyword evidence="3" id="KW-1185">Reference proteome</keyword>